<dbReference type="Proteomes" id="UP000462449">
    <property type="component" value="Unassembled WGS sequence"/>
</dbReference>
<feature type="chain" id="PRO_5029776260" evidence="1">
    <location>
        <begin position="22"/>
        <end position="247"/>
    </location>
</feature>
<evidence type="ECO:0000313" key="4">
    <source>
        <dbReference type="Proteomes" id="UP000285951"/>
    </source>
</evidence>
<comment type="caution">
    <text evidence="2">The sequence shown here is derived from an EMBL/GenBank/DDBJ whole genome shotgun (WGS) entry which is preliminary data.</text>
</comment>
<dbReference type="InterPro" id="IPR028028">
    <property type="entry name" value="DUF4450"/>
</dbReference>
<evidence type="ECO:0000256" key="1">
    <source>
        <dbReference type="SAM" id="SignalP"/>
    </source>
</evidence>
<dbReference type="OrthoDB" id="1031902at2"/>
<evidence type="ECO:0000313" key="5">
    <source>
        <dbReference type="Proteomes" id="UP000462449"/>
    </source>
</evidence>
<dbReference type="Pfam" id="PF14614">
    <property type="entry name" value="DUF4450"/>
    <property type="match status" value="1"/>
</dbReference>
<dbReference type="EMBL" id="WOTW01000003">
    <property type="protein sequence ID" value="MUP36664.1"/>
    <property type="molecule type" value="Genomic_DNA"/>
</dbReference>
<evidence type="ECO:0000313" key="2">
    <source>
        <dbReference type="EMBL" id="MUP36664.1"/>
    </source>
</evidence>
<keyword evidence="4" id="KW-1185">Reference proteome</keyword>
<sequence length="247" mass="28093">MMSKKTFAFLLAFLCLGFVKAQNPDWSLITPELAGTLRIGVATQGTSKWFSEFKSIKLKSSEKEKKYILKDEILAKGAIEFLIRTLEDSKGAVMKLTGENLPKDLQLIWTYGGASNSKVDIEMWKPVILPKDCYQNVFSIEGNSFTLYYGNSRKLKILEGLTPPEGTLKLADANQQANPIQLLKSGKKTVAPVLTSDFKMVDEQNYYFCFYFLNPSADYNYFMLPKLFEEGSYRVNKETEWMKSTPD</sequence>
<dbReference type="EMBL" id="QTZN02000003">
    <property type="protein sequence ID" value="MVB05869.1"/>
    <property type="molecule type" value="Genomic_DNA"/>
</dbReference>
<organism evidence="2 5">
    <name type="scientific">Labilibaculum euxinus</name>
    <dbReference type="NCBI Taxonomy" id="2686357"/>
    <lineage>
        <taxon>Bacteria</taxon>
        <taxon>Pseudomonadati</taxon>
        <taxon>Bacteroidota</taxon>
        <taxon>Bacteroidia</taxon>
        <taxon>Marinilabiliales</taxon>
        <taxon>Marinifilaceae</taxon>
        <taxon>Labilibaculum</taxon>
    </lineage>
</organism>
<reference evidence="2 5" key="2">
    <citation type="submission" date="2019-12" db="EMBL/GenBank/DDBJ databases">
        <title>Draft genome sequence of Labilibaculum sp. strain 44 isolated from deep waters of Black Sea.</title>
        <authorList>
            <person name="Yadav S."/>
            <person name="Villanueva L."/>
        </authorList>
    </citation>
    <scope>NUCLEOTIDE SEQUENCE [LARGE SCALE GENOMIC DNA]</scope>
    <source>
        <strain evidence="2 5">44</strain>
    </source>
</reference>
<dbReference type="Proteomes" id="UP000285951">
    <property type="component" value="Unassembled WGS sequence"/>
</dbReference>
<name>A0A7M4D1Y5_9BACT</name>
<keyword evidence="1" id="KW-0732">Signal</keyword>
<dbReference type="AlphaFoldDB" id="A0A7M4D1Y5"/>
<evidence type="ECO:0000313" key="3">
    <source>
        <dbReference type="EMBL" id="MVB05869.1"/>
    </source>
</evidence>
<protein>
    <submittedName>
        <fullName evidence="2">DUF4450 domain-containing protein</fullName>
    </submittedName>
</protein>
<reference evidence="3 4" key="1">
    <citation type="submission" date="2019-11" db="EMBL/GenBank/DDBJ databases">
        <title>Draft genome sequence of Labilibaculum sp. strain SYP isolated from Black Sea.</title>
        <authorList>
            <person name="Yadav S."/>
            <person name="Villanueva L."/>
        </authorList>
    </citation>
    <scope>NUCLEOTIDE SEQUENCE [LARGE SCALE GENOMIC DNA]</scope>
    <source>
        <strain evidence="3 4">44</strain>
    </source>
</reference>
<gene>
    <name evidence="3" type="ORF">DWB62_002405</name>
    <name evidence="2" type="ORF">GNY23_02405</name>
</gene>
<feature type="signal peptide" evidence="1">
    <location>
        <begin position="1"/>
        <end position="21"/>
    </location>
</feature>
<accession>A0A7M4D1Y5</accession>
<proteinExistence type="predicted"/>